<evidence type="ECO:0000313" key="6">
    <source>
        <dbReference type="Proteomes" id="UP000005446"/>
    </source>
</evidence>
<feature type="domain" description="AMP-dependent synthetase/ligase" evidence="4">
    <location>
        <begin position="44"/>
        <end position="135"/>
    </location>
</feature>
<dbReference type="GO" id="GO:0044550">
    <property type="term" value="P:secondary metabolite biosynthetic process"/>
    <property type="evidence" value="ECO:0007669"/>
    <property type="project" value="TreeGrafter"/>
</dbReference>
<keyword evidence="3" id="KW-0436">Ligase</keyword>
<dbReference type="HOGENOM" id="CLU_000022_2_12_1"/>
<dbReference type="PANTHER" id="PTHR45527:SF3">
    <property type="entry name" value="SIDEROPHORE SYNTHETASE (EUROFUNG)"/>
    <property type="match status" value="1"/>
</dbReference>
<reference evidence="5 6" key="1">
    <citation type="journal article" date="2012" name="Eukaryot. Cell">
        <title>Genome sequence of the fungus Glarea lozoyensis: the first genome sequence of a species from the Helotiaceae family.</title>
        <authorList>
            <person name="Youssar L."/>
            <person name="Gruening B.A."/>
            <person name="Erxleben A."/>
            <person name="Guenther S."/>
            <person name="Huettel W."/>
        </authorList>
    </citation>
    <scope>NUCLEOTIDE SEQUENCE [LARGE SCALE GENOMIC DNA]</scope>
    <source>
        <strain evidence="6">ATCC 74030 / MF5533</strain>
    </source>
</reference>
<gene>
    <name evidence="5" type="ORF">M7I_5661</name>
</gene>
<dbReference type="EMBL" id="AGUE01000145">
    <property type="protein sequence ID" value="EHK98517.1"/>
    <property type="molecule type" value="Genomic_DNA"/>
</dbReference>
<dbReference type="OrthoDB" id="416786at2759"/>
<comment type="caution">
    <text evidence="5">The sequence shown here is derived from an EMBL/GenBank/DDBJ whole genome shotgun (WGS) entry which is preliminary data.</text>
</comment>
<dbReference type="Gene3D" id="3.40.50.12780">
    <property type="entry name" value="N-terminal domain of ligase-like"/>
    <property type="match status" value="2"/>
</dbReference>
<dbReference type="InterPro" id="IPR045851">
    <property type="entry name" value="AMP-bd_C_sf"/>
</dbReference>
<sequence length="487" mass="53250">MRKAPLISIEEFNVCSPHDRKIIQKFTASVSEPETRCIHEIIIERCKATPNAIAITSSHEDNMTYGELDHLTSQLAHRLIALGVKPETFVLSCFEKSIWAIIARLAILRAGGAYIMVDAKNPPNYLDSITRRADSYATAIRDYARMLNLGPHSRMLQFDDYTFDISNNDYFAPLMTGGTCCVPRPCSTIPQLVREINETNATSTFLTPTVAIQLPPSLVPSMKLLCVGGEAMSADHLKKWSPHAKVINQYGMGEVATFCAYDDHPSPLSASSIGKPGCNTIWLVSLSSPERLTPVGAVGEVLIEGPNLGRGYLDPLIRTTGARFLPTTPSWFESIHPDRKPSQFYLSGDLARYTPSGTLEFVGRKDLMLKLDGCRIDAVEVEHCARASLHAKDAIVVDLLGAVEEDSSPVLTAYLYLHDHPFAAAAAADSTGFLPSEKCAVATKKVEGVERALRGILPGHMVPASVKKLVTLSQKVISKNYSLLAQR</sequence>
<evidence type="ECO:0000256" key="2">
    <source>
        <dbReference type="ARBA" id="ARBA00022553"/>
    </source>
</evidence>
<dbReference type="Pfam" id="PF00501">
    <property type="entry name" value="AMP-binding"/>
    <property type="match status" value="2"/>
</dbReference>
<keyword evidence="2" id="KW-0597">Phosphoprotein</keyword>
<dbReference type="GO" id="GO:0031177">
    <property type="term" value="F:phosphopantetheine binding"/>
    <property type="evidence" value="ECO:0007669"/>
    <property type="project" value="TreeGrafter"/>
</dbReference>
<accession>H0ESH3</accession>
<evidence type="ECO:0000256" key="1">
    <source>
        <dbReference type="ARBA" id="ARBA00022450"/>
    </source>
</evidence>
<dbReference type="GO" id="GO:0043041">
    <property type="term" value="P:amino acid activation for nonribosomal peptide biosynthetic process"/>
    <property type="evidence" value="ECO:0007669"/>
    <property type="project" value="TreeGrafter"/>
</dbReference>
<feature type="domain" description="AMP-dependent synthetase/ligase" evidence="4">
    <location>
        <begin position="147"/>
        <end position="313"/>
    </location>
</feature>
<dbReference type="PANTHER" id="PTHR45527">
    <property type="entry name" value="NONRIBOSOMAL PEPTIDE SYNTHETASE"/>
    <property type="match status" value="1"/>
</dbReference>
<dbReference type="InterPro" id="IPR042099">
    <property type="entry name" value="ANL_N_sf"/>
</dbReference>
<dbReference type="InterPro" id="IPR000873">
    <property type="entry name" value="AMP-dep_synth/lig_dom"/>
</dbReference>
<keyword evidence="6" id="KW-1185">Reference proteome</keyword>
<dbReference type="InParanoid" id="H0ESH3"/>
<name>H0ESH3_GLAL7</name>
<dbReference type="SUPFAM" id="SSF56801">
    <property type="entry name" value="Acetyl-CoA synthetase-like"/>
    <property type="match status" value="1"/>
</dbReference>
<evidence type="ECO:0000313" key="5">
    <source>
        <dbReference type="EMBL" id="EHK98517.1"/>
    </source>
</evidence>
<dbReference type="GO" id="GO:0016874">
    <property type="term" value="F:ligase activity"/>
    <property type="evidence" value="ECO:0007669"/>
    <property type="project" value="UniProtKB-KW"/>
</dbReference>
<organism evidence="5 6">
    <name type="scientific">Glarea lozoyensis (strain ATCC 74030 / MF5533)</name>
    <dbReference type="NCBI Taxonomy" id="1104152"/>
    <lineage>
        <taxon>Eukaryota</taxon>
        <taxon>Fungi</taxon>
        <taxon>Dikarya</taxon>
        <taxon>Ascomycota</taxon>
        <taxon>Pezizomycotina</taxon>
        <taxon>Leotiomycetes</taxon>
        <taxon>Helotiales</taxon>
        <taxon>Helotiaceae</taxon>
        <taxon>Glarea</taxon>
    </lineage>
</organism>
<protein>
    <submittedName>
        <fullName evidence="5">Putative HC-toxin synthetase</fullName>
    </submittedName>
</protein>
<proteinExistence type="predicted"/>
<evidence type="ECO:0000256" key="3">
    <source>
        <dbReference type="ARBA" id="ARBA00022598"/>
    </source>
</evidence>
<dbReference type="AlphaFoldDB" id="H0ESH3"/>
<evidence type="ECO:0000259" key="4">
    <source>
        <dbReference type="Pfam" id="PF00501"/>
    </source>
</evidence>
<dbReference type="GO" id="GO:0005737">
    <property type="term" value="C:cytoplasm"/>
    <property type="evidence" value="ECO:0007669"/>
    <property type="project" value="TreeGrafter"/>
</dbReference>
<dbReference type="Gene3D" id="3.30.300.30">
    <property type="match status" value="1"/>
</dbReference>
<dbReference type="Proteomes" id="UP000005446">
    <property type="component" value="Unassembled WGS sequence"/>
</dbReference>
<keyword evidence="1" id="KW-0596">Phosphopantetheine</keyword>